<accession>A0AAV5SCU6</accession>
<evidence type="ECO:0008006" key="3">
    <source>
        <dbReference type="Google" id="ProtNLM"/>
    </source>
</evidence>
<reference evidence="1" key="1">
    <citation type="submission" date="2023-10" db="EMBL/GenBank/DDBJ databases">
        <title>Genome assembly of Pristionchus species.</title>
        <authorList>
            <person name="Yoshida K."/>
            <person name="Sommer R.J."/>
        </authorList>
    </citation>
    <scope>NUCLEOTIDE SEQUENCE</scope>
    <source>
        <strain evidence="1">RS0144</strain>
    </source>
</reference>
<evidence type="ECO:0000313" key="2">
    <source>
        <dbReference type="Proteomes" id="UP001432027"/>
    </source>
</evidence>
<comment type="caution">
    <text evidence="1">The sequence shown here is derived from an EMBL/GenBank/DDBJ whole genome shotgun (WGS) entry which is preliminary data.</text>
</comment>
<organism evidence="1 2">
    <name type="scientific">Pristionchus entomophagus</name>
    <dbReference type="NCBI Taxonomy" id="358040"/>
    <lineage>
        <taxon>Eukaryota</taxon>
        <taxon>Metazoa</taxon>
        <taxon>Ecdysozoa</taxon>
        <taxon>Nematoda</taxon>
        <taxon>Chromadorea</taxon>
        <taxon>Rhabditida</taxon>
        <taxon>Rhabditina</taxon>
        <taxon>Diplogasteromorpha</taxon>
        <taxon>Diplogasteroidea</taxon>
        <taxon>Neodiplogasteridae</taxon>
        <taxon>Pristionchus</taxon>
    </lineage>
</organism>
<name>A0AAV5SCU6_9BILA</name>
<dbReference type="EMBL" id="BTSX01000001">
    <property type="protein sequence ID" value="GMS80868.1"/>
    <property type="molecule type" value="Genomic_DNA"/>
</dbReference>
<dbReference type="Proteomes" id="UP001432027">
    <property type="component" value="Unassembled WGS sequence"/>
</dbReference>
<dbReference type="AlphaFoldDB" id="A0AAV5SCU6"/>
<protein>
    <recommendedName>
        <fullName evidence="3">C2H2-type domain-containing protein</fullName>
    </recommendedName>
</protein>
<gene>
    <name evidence="1" type="ORF">PENTCL1PPCAC_3043</name>
</gene>
<keyword evidence="2" id="KW-1185">Reference proteome</keyword>
<proteinExistence type="predicted"/>
<evidence type="ECO:0000313" key="1">
    <source>
        <dbReference type="EMBL" id="GMS80868.1"/>
    </source>
</evidence>
<sequence length="408" mass="45708">MTPPETVQSIDQNKRLVDGISEDKAMSTVFTNSFDLLKSLCTKEINTGNFEYDLELMEMQRNLSRKHDPSISSGEPIRKLVYALSEAIQRTAQVLIKKNHAKKIIIPNQAPPGPLPLPPRMARATAMTGNDQRTARITKNRSIRPNAALPEPLPVPPRMETAATASDQMKSEFKDELLDDALLQPLADFDDEEFKLEDEDNFPDYSMDDQSGSSQSMEIGMEIPSNPGEQLFCCPLCSATSASGRVQRSLRNLNKHLRDKHKKAAKSLLSACACGFMDHNLDHVILHGKKCNNFSISILRSETEMAPTLAPLTCYRKLTTIEEKKAQPPPLRQPSVELVICPFCRSQVERSLRSLQQHLLSHHKRTVKKAGLCFLCACGFDTQQVNDASKHKKTCRNAIFTMHRADPE</sequence>